<accession>A0A554WYH4</accession>
<dbReference type="Proteomes" id="UP000318542">
    <property type="component" value="Unassembled WGS sequence"/>
</dbReference>
<proteinExistence type="predicted"/>
<dbReference type="AlphaFoldDB" id="A0A554WYH4"/>
<organism evidence="1 2">
    <name type="scientific">Tepidimonas thermarum</name>
    <dbReference type="NCBI Taxonomy" id="335431"/>
    <lineage>
        <taxon>Bacteria</taxon>
        <taxon>Pseudomonadati</taxon>
        <taxon>Pseudomonadota</taxon>
        <taxon>Betaproteobacteria</taxon>
        <taxon>Burkholderiales</taxon>
        <taxon>Tepidimonas</taxon>
    </lineage>
</organism>
<dbReference type="Gene3D" id="3.40.50.300">
    <property type="entry name" value="P-loop containing nucleotide triphosphate hydrolases"/>
    <property type="match status" value="1"/>
</dbReference>
<reference evidence="1 2" key="1">
    <citation type="submission" date="2019-07" db="EMBL/GenBank/DDBJ databases">
        <title>Tepidimonas thermarum AA-1 draft genome.</title>
        <authorList>
            <person name="Da Costa M.S."/>
            <person name="Froufe H.J.C."/>
            <person name="Egas C."/>
            <person name="Albuquerque L."/>
        </authorList>
    </citation>
    <scope>NUCLEOTIDE SEQUENCE [LARGE SCALE GENOMIC DNA]</scope>
    <source>
        <strain evidence="1 2">AA-1</strain>
    </source>
</reference>
<keyword evidence="2" id="KW-1185">Reference proteome</keyword>
<dbReference type="InterPro" id="IPR027417">
    <property type="entry name" value="P-loop_NTPase"/>
</dbReference>
<dbReference type="RefSeq" id="WP_143903368.1">
    <property type="nucleotide sequence ID" value="NZ_VJOL01000041.1"/>
</dbReference>
<dbReference type="EMBL" id="VJOL01000041">
    <property type="protein sequence ID" value="TSE28632.1"/>
    <property type="molecule type" value="Genomic_DNA"/>
</dbReference>
<sequence length="201" mass="23258">MGTIIGYVTPKPPEQKLRRYPTKVINIIGGPGCDKSLYSSAIVLKLHLMHKTVEQVPEVAKLLVWQNDFEALRNQYSIAWQQYRLLEVLDGQVHFLVTEGGLPQLLYYNAHHPDNICDVDKTRRHILEWYRQFDHINIFAQRDPDKPYIRAGRLQDENRAREMDAEIRTALSAEGIKYTLLPPDHRKIIEFTGTLADGMAH</sequence>
<protein>
    <recommendedName>
        <fullName evidence="3">AAA domain protein</fullName>
    </recommendedName>
</protein>
<name>A0A554WYH4_9BURK</name>
<gene>
    <name evidence="1" type="ORF">Tther_01940</name>
</gene>
<evidence type="ECO:0008006" key="3">
    <source>
        <dbReference type="Google" id="ProtNLM"/>
    </source>
</evidence>
<comment type="caution">
    <text evidence="1">The sequence shown here is derived from an EMBL/GenBank/DDBJ whole genome shotgun (WGS) entry which is preliminary data.</text>
</comment>
<evidence type="ECO:0000313" key="2">
    <source>
        <dbReference type="Proteomes" id="UP000318542"/>
    </source>
</evidence>
<dbReference type="OrthoDB" id="8894943at2"/>
<evidence type="ECO:0000313" key="1">
    <source>
        <dbReference type="EMBL" id="TSE28632.1"/>
    </source>
</evidence>